<dbReference type="EMBL" id="BTPU01000073">
    <property type="protein sequence ID" value="GMQ64542.1"/>
    <property type="molecule type" value="Genomic_DNA"/>
</dbReference>
<reference evidence="1" key="1">
    <citation type="submission" date="2023-09" db="EMBL/GenBank/DDBJ databases">
        <title>Vallitalea sediminicola and Vallitalea maricola sp. nov., anaerobic bacteria isolated from marine sediment.</title>
        <authorList>
            <person name="Hirano S."/>
            <person name="Maeda A."/>
            <person name="Terahara T."/>
            <person name="Mori K."/>
            <person name="Hamada M."/>
            <person name="Matsumoto R."/>
            <person name="Kobayashi T."/>
        </authorList>
    </citation>
    <scope>NUCLEOTIDE SEQUENCE</scope>
    <source>
        <strain evidence="1">AN17-2</strain>
    </source>
</reference>
<evidence type="ECO:0000313" key="2">
    <source>
        <dbReference type="Proteomes" id="UP001374599"/>
    </source>
</evidence>
<gene>
    <name evidence="1" type="ORF">AN2V17_37790</name>
</gene>
<organism evidence="1 2">
    <name type="scientific">Vallitalea maricola</name>
    <dbReference type="NCBI Taxonomy" id="3074433"/>
    <lineage>
        <taxon>Bacteria</taxon>
        <taxon>Bacillati</taxon>
        <taxon>Bacillota</taxon>
        <taxon>Clostridia</taxon>
        <taxon>Lachnospirales</taxon>
        <taxon>Vallitaleaceae</taxon>
        <taxon>Vallitalea</taxon>
    </lineage>
</organism>
<keyword evidence="2" id="KW-1185">Reference proteome</keyword>
<name>A0ACB5UNI5_9FIRM</name>
<evidence type="ECO:0000313" key="1">
    <source>
        <dbReference type="EMBL" id="GMQ64542.1"/>
    </source>
</evidence>
<proteinExistence type="predicted"/>
<sequence>MKILDIRTNKFSIGLKKPFKTALRTLYHIEAIIVEIVTEQARGYGAASPTAVITGDTNSSIIGAIDHIRQLIIGKDVSNFEEIMTTLNKCIVGNTSAKAAIDIALYDLYGKLYNVPVYRLLGGYRDKLKTDLTISLNTPDEMATDSLKAVNEGFDNLKVKVGKDSDLDIRRMQAIRKAVGDKVKIKVDANQGYEPKEAIYVIKRMEQKDINIYLMEQPVHGKDIDGLKYVTENVNIPILADESVFSPADAMNIINKRAADIINIKLMKTGGIYNALKIISLAEIAGMKCMIGSMMESNIGVTAAAHLGAAKKNIIEVDLDVPLLCSESQVVGGISYNKNNILFNQEFGFGFGKIDFIDK</sequence>
<comment type="caution">
    <text evidence="1">The sequence shown here is derived from an EMBL/GenBank/DDBJ whole genome shotgun (WGS) entry which is preliminary data.</text>
</comment>
<accession>A0ACB5UNI5</accession>
<protein>
    <submittedName>
        <fullName evidence="1">Dipeptide epimerase</fullName>
    </submittedName>
</protein>
<dbReference type="Proteomes" id="UP001374599">
    <property type="component" value="Unassembled WGS sequence"/>
</dbReference>